<reference evidence="1" key="1">
    <citation type="journal article" date="2012" name="Nature">
        <title>The oyster genome reveals stress adaptation and complexity of shell formation.</title>
        <authorList>
            <person name="Zhang G."/>
            <person name="Fang X."/>
            <person name="Guo X."/>
            <person name="Li L."/>
            <person name="Luo R."/>
            <person name="Xu F."/>
            <person name="Yang P."/>
            <person name="Zhang L."/>
            <person name="Wang X."/>
            <person name="Qi H."/>
            <person name="Xiong Z."/>
            <person name="Que H."/>
            <person name="Xie Y."/>
            <person name="Holland P.W."/>
            <person name="Paps J."/>
            <person name="Zhu Y."/>
            <person name="Wu F."/>
            <person name="Chen Y."/>
            <person name="Wang J."/>
            <person name="Peng C."/>
            <person name="Meng J."/>
            <person name="Yang L."/>
            <person name="Liu J."/>
            <person name="Wen B."/>
            <person name="Zhang N."/>
            <person name="Huang Z."/>
            <person name="Zhu Q."/>
            <person name="Feng Y."/>
            <person name="Mount A."/>
            <person name="Hedgecock D."/>
            <person name="Xu Z."/>
            <person name="Liu Y."/>
            <person name="Domazet-Loso T."/>
            <person name="Du Y."/>
            <person name="Sun X."/>
            <person name="Zhang S."/>
            <person name="Liu B."/>
            <person name="Cheng P."/>
            <person name="Jiang X."/>
            <person name="Li J."/>
            <person name="Fan D."/>
            <person name="Wang W."/>
            <person name="Fu W."/>
            <person name="Wang T."/>
            <person name="Wang B."/>
            <person name="Zhang J."/>
            <person name="Peng Z."/>
            <person name="Li Y."/>
            <person name="Li N."/>
            <person name="Wang J."/>
            <person name="Chen M."/>
            <person name="He Y."/>
            <person name="Tan F."/>
            <person name="Song X."/>
            <person name="Zheng Q."/>
            <person name="Huang R."/>
            <person name="Yang H."/>
            <person name="Du X."/>
            <person name="Chen L."/>
            <person name="Yang M."/>
            <person name="Gaffney P.M."/>
            <person name="Wang S."/>
            <person name="Luo L."/>
            <person name="She Z."/>
            <person name="Ming Y."/>
            <person name="Huang W."/>
            <person name="Zhang S."/>
            <person name="Huang B."/>
            <person name="Zhang Y."/>
            <person name="Qu T."/>
            <person name="Ni P."/>
            <person name="Miao G."/>
            <person name="Wang J."/>
            <person name="Wang Q."/>
            <person name="Steinberg C.E."/>
            <person name="Wang H."/>
            <person name="Li N."/>
            <person name="Qian L."/>
            <person name="Zhang G."/>
            <person name="Li Y."/>
            <person name="Yang H."/>
            <person name="Liu X."/>
            <person name="Wang J."/>
            <person name="Yin Y."/>
            <person name="Wang J."/>
        </authorList>
    </citation>
    <scope>NUCLEOTIDE SEQUENCE [LARGE SCALE GENOMIC DNA]</scope>
    <source>
        <strain evidence="1">05x7-T-G4-1.051#20</strain>
    </source>
</reference>
<dbReference type="InterPro" id="IPR016187">
    <property type="entry name" value="CTDL_fold"/>
</dbReference>
<gene>
    <name evidence="1" type="ORF">CGI_10000314</name>
</gene>
<dbReference type="SUPFAM" id="SSF56436">
    <property type="entry name" value="C-type lectin-like"/>
    <property type="match status" value="1"/>
</dbReference>
<protein>
    <submittedName>
        <fullName evidence="1">Uncharacterized protein</fullName>
    </submittedName>
</protein>
<accession>K1PFT0</accession>
<dbReference type="AlphaFoldDB" id="K1PFT0"/>
<evidence type="ECO:0000313" key="1">
    <source>
        <dbReference type="EMBL" id="EKC17709.1"/>
    </source>
</evidence>
<name>K1PFT0_MAGGI</name>
<organism evidence="1">
    <name type="scientific">Magallana gigas</name>
    <name type="common">Pacific oyster</name>
    <name type="synonym">Crassostrea gigas</name>
    <dbReference type="NCBI Taxonomy" id="29159"/>
    <lineage>
        <taxon>Eukaryota</taxon>
        <taxon>Metazoa</taxon>
        <taxon>Spiralia</taxon>
        <taxon>Lophotrochozoa</taxon>
        <taxon>Mollusca</taxon>
        <taxon>Bivalvia</taxon>
        <taxon>Autobranchia</taxon>
        <taxon>Pteriomorphia</taxon>
        <taxon>Ostreida</taxon>
        <taxon>Ostreoidea</taxon>
        <taxon>Ostreidae</taxon>
        <taxon>Magallana</taxon>
    </lineage>
</organism>
<sequence length="73" mass="7909">MQPLQLMILPRLASDLTGDRGFHLVSSYASWSAAKSGCESNNMKLASLPNLDAHNAASQFINVKRAIAYVAFV</sequence>
<dbReference type="EMBL" id="JH822121">
    <property type="protein sequence ID" value="EKC17709.1"/>
    <property type="molecule type" value="Genomic_DNA"/>
</dbReference>
<dbReference type="InParanoid" id="K1PFT0"/>
<proteinExistence type="predicted"/>
<dbReference type="HOGENOM" id="CLU_2707198_0_0_1"/>